<name>A0AAP5H5X7_PAEAM</name>
<proteinExistence type="predicted"/>
<reference evidence="1" key="1">
    <citation type="submission" date="2023-07" db="EMBL/GenBank/DDBJ databases">
        <title>Sorghum-associated microbial communities from plants grown in Nebraska, USA.</title>
        <authorList>
            <person name="Schachtman D."/>
        </authorList>
    </citation>
    <scope>NUCLEOTIDE SEQUENCE</scope>
    <source>
        <strain evidence="1">BE80</strain>
    </source>
</reference>
<dbReference type="EMBL" id="JAVDTR010000012">
    <property type="protein sequence ID" value="MDR6725621.1"/>
    <property type="molecule type" value="Genomic_DNA"/>
</dbReference>
<sequence>MDRKGNDSDRGAINRIVKEHNATVTDLRKYATAKKQIRAEIEKSKTPEEIRAARNQMYQQKTESQAKISQAEGLLQKIHQLKDLAINRTELIRKL</sequence>
<comment type="caution">
    <text evidence="1">The sequence shown here is derived from an EMBL/GenBank/DDBJ whole genome shotgun (WGS) entry which is preliminary data.</text>
</comment>
<protein>
    <submittedName>
        <fullName evidence="1">Uncharacterized protein</fullName>
    </submittedName>
</protein>
<accession>A0AAP5H5X7</accession>
<dbReference type="Proteomes" id="UP001254832">
    <property type="component" value="Unassembled WGS sequence"/>
</dbReference>
<evidence type="ECO:0000313" key="2">
    <source>
        <dbReference type="Proteomes" id="UP001254832"/>
    </source>
</evidence>
<dbReference type="RefSeq" id="WP_310142953.1">
    <property type="nucleotide sequence ID" value="NZ_JAVDTR010000012.1"/>
</dbReference>
<evidence type="ECO:0000313" key="1">
    <source>
        <dbReference type="EMBL" id="MDR6725621.1"/>
    </source>
</evidence>
<gene>
    <name evidence="1" type="ORF">J2W91_004123</name>
</gene>
<dbReference type="AlphaFoldDB" id="A0AAP5H5X7"/>
<organism evidence="1 2">
    <name type="scientific">Paenibacillus amylolyticus</name>
    <dbReference type="NCBI Taxonomy" id="1451"/>
    <lineage>
        <taxon>Bacteria</taxon>
        <taxon>Bacillati</taxon>
        <taxon>Bacillota</taxon>
        <taxon>Bacilli</taxon>
        <taxon>Bacillales</taxon>
        <taxon>Paenibacillaceae</taxon>
        <taxon>Paenibacillus</taxon>
    </lineage>
</organism>